<keyword evidence="1" id="KW-0175">Coiled coil</keyword>
<dbReference type="RefSeq" id="WP_378552494.1">
    <property type="nucleotide sequence ID" value="NZ_JBHSBA010000012.1"/>
</dbReference>
<protein>
    <submittedName>
        <fullName evidence="3">TIGR02680 family protein</fullName>
    </submittedName>
</protein>
<dbReference type="InterPro" id="IPR027417">
    <property type="entry name" value="P-loop_NTPase"/>
</dbReference>
<proteinExistence type="predicted"/>
<evidence type="ECO:0000256" key="2">
    <source>
        <dbReference type="SAM" id="MobiDB-lite"/>
    </source>
</evidence>
<reference evidence="4" key="1">
    <citation type="journal article" date="2019" name="Int. J. Syst. Evol. Microbiol.">
        <title>The Global Catalogue of Microorganisms (GCM) 10K type strain sequencing project: providing services to taxonomists for standard genome sequencing and annotation.</title>
        <authorList>
            <consortium name="The Broad Institute Genomics Platform"/>
            <consortium name="The Broad Institute Genome Sequencing Center for Infectious Disease"/>
            <person name="Wu L."/>
            <person name="Ma J."/>
        </authorList>
    </citation>
    <scope>NUCLEOTIDE SEQUENCE [LARGE SCALE GENOMIC DNA]</scope>
    <source>
        <strain evidence="4">CGMCC 4.7204</strain>
    </source>
</reference>
<feature type="compositionally biased region" description="Basic and acidic residues" evidence="2">
    <location>
        <begin position="603"/>
        <end position="627"/>
    </location>
</feature>
<feature type="coiled-coil region" evidence="1">
    <location>
        <begin position="950"/>
        <end position="977"/>
    </location>
</feature>
<dbReference type="Proteomes" id="UP001595767">
    <property type="component" value="Unassembled WGS sequence"/>
</dbReference>
<dbReference type="Pfam" id="PF13558">
    <property type="entry name" value="SbcC_Walker_B"/>
    <property type="match status" value="1"/>
</dbReference>
<comment type="caution">
    <text evidence="3">The sequence shown here is derived from an EMBL/GenBank/DDBJ whole genome shotgun (WGS) entry which is preliminary data.</text>
</comment>
<evidence type="ECO:0000256" key="1">
    <source>
        <dbReference type="SAM" id="Coils"/>
    </source>
</evidence>
<feature type="region of interest" description="Disordered" evidence="2">
    <location>
        <begin position="595"/>
        <end position="635"/>
    </location>
</feature>
<dbReference type="NCBIfam" id="TIGR02680">
    <property type="entry name" value="TIGR02680 family protein"/>
    <property type="match status" value="1"/>
</dbReference>
<evidence type="ECO:0000313" key="3">
    <source>
        <dbReference type="EMBL" id="MFC4127234.1"/>
    </source>
</evidence>
<evidence type="ECO:0000313" key="4">
    <source>
        <dbReference type="Proteomes" id="UP001595767"/>
    </source>
</evidence>
<feature type="coiled-coil region" evidence="1">
    <location>
        <begin position="488"/>
        <end position="515"/>
    </location>
</feature>
<name>A0ABV8L8M4_9NOCA</name>
<dbReference type="EMBL" id="JBHSBA010000012">
    <property type="protein sequence ID" value="MFC4127234.1"/>
    <property type="molecule type" value="Genomic_DNA"/>
</dbReference>
<gene>
    <name evidence="3" type="ORF">ACFOW8_20080</name>
</gene>
<organism evidence="3 4">
    <name type="scientific">Nocardia rhizosphaerae</name>
    <dbReference type="NCBI Taxonomy" id="1691571"/>
    <lineage>
        <taxon>Bacteria</taxon>
        <taxon>Bacillati</taxon>
        <taxon>Actinomycetota</taxon>
        <taxon>Actinomycetes</taxon>
        <taxon>Mycobacteriales</taxon>
        <taxon>Nocardiaceae</taxon>
        <taxon>Nocardia</taxon>
    </lineage>
</organism>
<accession>A0ABV8L8M4</accession>
<dbReference type="InterPro" id="IPR013496">
    <property type="entry name" value="CHP02680"/>
</dbReference>
<keyword evidence="4" id="KW-1185">Reference proteome</keyword>
<sequence length="1376" mass="150799">MNALAMKHFEDRWRLSRAGMVNVWHYIDTEFIMSGGRLILRGSNGSGKSRALEMLLPFLLDADRRRMDATGSQKVSLDELMHTGIGSQTNRVGYLWLELSRPGEYLTLGAHIKYSASARRSEVRFFTTDLRVGDDLILIGENRDPLPREKLIELVGAARVGDADLHREAVRTKVFGLHGETGRDRFTGLMQLLHTLRSPDVGNRIDEGKLPQILSDALPPLSEQMLDAAGERLDDLSETRYAQQRLSETLEHVRAFHQVYQRYAATTLSKGAAVVESCLAAVHTAEAARVEADDEVATLAKNATTVAEKISEHEEERGTLVGAIEVLRERPEFADAEKLQLRDDRLVLLRSTAQTALNAAQSARSAEQQAADVMTQQIDKVAETVGTAAELLGIAKDRLIASRLGLGELPDVISCDQESGPAPTATIQNTLDGPPVSIARPVLRAMALDPPDPRVVADAAARCGEAAFQRGQVIERRTDEAHRLDRDLGRVNDQEDRAEQAARAAEERRAAAIADADARDELAILLNQRWREWVSASETTRLLPDVTWPAVIRDVLATDDEVLCGDADPDDAVLSELSSTAERVAGQVKEKLALRRQTLTNEQRADDSRHDELAQRRTDLEAKRDPEPPYAPWHTGHSGVPLWVGVDFQPQVNPEDRAGIEAALLASGLLTATVTADATVRAADGEVLLTTSAAVCGSPISAVLRPDPAASISEDVIAAVLSRVGLHDPESVASIGTDGSWRNGVLTGRHSQLAARYIGAAARAAARASELEEIKAELAELDTAKAHRASLIDELDAHRTTLDAYLVTAPRTLGLELKRQAARTSEEEATKAEADALAQRKAAAAARQVWSGEYHTHSQLCESADLPVAADALTGIGKLCTQSREACRELERAIAYVVDAVSRLSDLPSRFAEAGEQRIAAESEAERCRSEWVVEAAEIAARHAALDLTVEELTNELKRSTAALKDTESRLADQRSRETEIARRLAVAERDREESAATVKRRHSELRAATAAYDARLRLPGLAAAASATSVERIDDLTDLDRIREVVRSARAAWKVAKPADLNALITALKRFEAGVSGQLDIATSVESDAYLVHIEGAEEHHDCTSVLRYLTERDEQGRAALSERERQVFTEFVLGGVADELRRRVDQADELMTAMDKSLSGTRTSHGIGVSIAWALDTTDPELRRVMDLIRIVDDLRDEDSDEELVRLIRRRVEQLHTADSSAGYAAHLRAALDYRSWHTVQVTILGPDPGQRRQISRRAKISQGETRFVSYVALFVAADGFLSGLPESDRALRLVLLDDAFAKVDERAIGELMGLLVRLDIDFVMTGHALWGTVPEVPALDIYEIRRIGGSAVIPTWIQWNGRNKTYMQMVPSA</sequence>
<dbReference type="SUPFAM" id="SSF52540">
    <property type="entry name" value="P-loop containing nucleoside triphosphate hydrolases"/>
    <property type="match status" value="1"/>
</dbReference>